<dbReference type="InterPro" id="IPR011990">
    <property type="entry name" value="TPR-like_helical_dom_sf"/>
</dbReference>
<evidence type="ECO:0000313" key="3">
    <source>
        <dbReference type="Proteomes" id="UP000253319"/>
    </source>
</evidence>
<accession>A0A365P0H9</accession>
<evidence type="ECO:0000256" key="1">
    <source>
        <dbReference type="PROSITE-ProRule" id="PRU00339"/>
    </source>
</evidence>
<gene>
    <name evidence="2" type="ORF">DPN68_10110</name>
</gene>
<comment type="caution">
    <text evidence="2">The sequence shown here is derived from an EMBL/GenBank/DDBJ whole genome shotgun (WGS) entry which is preliminary data.</text>
</comment>
<dbReference type="PROSITE" id="PS50005">
    <property type="entry name" value="TPR"/>
    <property type="match status" value="1"/>
</dbReference>
<feature type="repeat" description="TPR" evidence="1">
    <location>
        <begin position="222"/>
        <end position="255"/>
    </location>
</feature>
<dbReference type="Proteomes" id="UP000253319">
    <property type="component" value="Unassembled WGS sequence"/>
</dbReference>
<keyword evidence="3" id="KW-1185">Reference proteome</keyword>
<dbReference type="SUPFAM" id="SSF48452">
    <property type="entry name" value="TPR-like"/>
    <property type="match status" value="1"/>
</dbReference>
<reference evidence="2 3" key="1">
    <citation type="submission" date="2018-06" db="EMBL/GenBank/DDBJ databases">
        <title>Flavobacterium tibetense sp. nov., isolated from a wetland YonghuCo on Tibetan Plateau.</title>
        <authorList>
            <person name="Xing P."/>
            <person name="Phurbu D."/>
            <person name="Lu H."/>
        </authorList>
    </citation>
    <scope>NUCLEOTIDE SEQUENCE [LARGE SCALE GENOMIC DNA]</scope>
    <source>
        <strain evidence="2 3">YH5</strain>
    </source>
</reference>
<organism evidence="2 3">
    <name type="scientific">Flavobacterium tibetense</name>
    <dbReference type="NCBI Taxonomy" id="2233533"/>
    <lineage>
        <taxon>Bacteria</taxon>
        <taxon>Pseudomonadati</taxon>
        <taxon>Bacteroidota</taxon>
        <taxon>Flavobacteriia</taxon>
        <taxon>Flavobacteriales</taxon>
        <taxon>Flavobacteriaceae</taxon>
        <taxon>Flavobacterium</taxon>
    </lineage>
</organism>
<dbReference type="SUPFAM" id="SSF81901">
    <property type="entry name" value="HCP-like"/>
    <property type="match status" value="1"/>
</dbReference>
<keyword evidence="1" id="KW-0802">TPR repeat</keyword>
<dbReference type="InterPro" id="IPR019734">
    <property type="entry name" value="TPR_rpt"/>
</dbReference>
<dbReference type="Gene3D" id="1.25.40.10">
    <property type="entry name" value="Tetratricopeptide repeat domain"/>
    <property type="match status" value="1"/>
</dbReference>
<evidence type="ECO:0000313" key="2">
    <source>
        <dbReference type="EMBL" id="RBA27833.1"/>
    </source>
</evidence>
<dbReference type="EMBL" id="QLST01000012">
    <property type="protein sequence ID" value="RBA27833.1"/>
    <property type="molecule type" value="Genomic_DNA"/>
</dbReference>
<name>A0A365P0H9_9FLAO</name>
<protein>
    <submittedName>
        <fullName evidence="2">Uncharacterized protein</fullName>
    </submittedName>
</protein>
<proteinExistence type="predicted"/>
<dbReference type="AlphaFoldDB" id="A0A365P0H9"/>
<sequence>MKTLKKLYSKEKPSPKDVENYKTALSGLQNVVKEENDKVYANFYKGMLPIFELSSLGDASLSPAEQMKLFTPENLNNFFIAVTETRDYEAKTGIKIHTDDINKTLSFFNPLLSNAGFQLIAANQYKQASDVFYLLYNLDKKNGLNLDNAARLAYQAEEYILSEKLFDEYLESDYFKTGVSYYATNLASGVEELFPDKSSRSKVLTLKTHEKPRDVKVNSSSAEVYKIVADLASFNGNKEKAKKYFDLALEKTPDDSDLLKLVSNFYLQLGYDKIKDEESLINELNKNSDNKKVFNELMEKRKNLFRDALPNFETAYKFDKENIAAKEILKATYEILEMKDKASKL</sequence>